<sequence length="66" mass="7637">MNDFNVILSISCNKCILKKTAYEIYEVNSKNVSVNGFFLRNIKNNMIEIAENYRIEIQGGKNSKNF</sequence>
<gene>
    <name evidence="1" type="ORF">B0E34_17605</name>
</gene>
<comment type="caution">
    <text evidence="1">The sequence shown here is derived from an EMBL/GenBank/DDBJ whole genome shotgun (WGS) entry which is preliminary data.</text>
</comment>
<protein>
    <submittedName>
        <fullName evidence="1">Uncharacterized protein</fullName>
    </submittedName>
</protein>
<evidence type="ECO:0000313" key="1">
    <source>
        <dbReference type="EMBL" id="OVE55045.1"/>
    </source>
</evidence>
<dbReference type="EMBL" id="MVAG01000142">
    <property type="protein sequence ID" value="OVE55045.1"/>
    <property type="molecule type" value="Genomic_DNA"/>
</dbReference>
<proteinExistence type="predicted"/>
<name>A0A202BUM3_9FLAO</name>
<organism evidence="1 2">
    <name type="scientific">Chryseobacterium mucoviscidosis</name>
    <dbReference type="NCBI Taxonomy" id="1945581"/>
    <lineage>
        <taxon>Bacteria</taxon>
        <taxon>Pseudomonadati</taxon>
        <taxon>Bacteroidota</taxon>
        <taxon>Flavobacteriia</taxon>
        <taxon>Flavobacteriales</taxon>
        <taxon>Weeksellaceae</taxon>
        <taxon>Chryseobacterium group</taxon>
        <taxon>Chryseobacterium</taxon>
    </lineage>
</organism>
<evidence type="ECO:0000313" key="2">
    <source>
        <dbReference type="Proteomes" id="UP000196355"/>
    </source>
</evidence>
<dbReference type="Proteomes" id="UP000196355">
    <property type="component" value="Unassembled WGS sequence"/>
</dbReference>
<dbReference type="AlphaFoldDB" id="A0A202BUM3"/>
<keyword evidence="2" id="KW-1185">Reference proteome</keyword>
<reference evidence="2" key="1">
    <citation type="submission" date="2017-02" db="EMBL/GenBank/DDBJ databases">
        <authorList>
            <person name="Tetz G."/>
            <person name="Tetz V."/>
        </authorList>
    </citation>
    <scope>NUCLEOTIDE SEQUENCE [LARGE SCALE GENOMIC DNA]</scope>
    <source>
        <strain evidence="2">VT16-26</strain>
    </source>
</reference>
<accession>A0A202BUM3</accession>